<dbReference type="GO" id="GO:0140359">
    <property type="term" value="F:ABC-type transporter activity"/>
    <property type="evidence" value="ECO:0007669"/>
    <property type="project" value="InterPro"/>
</dbReference>
<feature type="transmembrane region" description="Helical" evidence="10">
    <location>
        <begin position="503"/>
        <end position="531"/>
    </location>
</feature>
<gene>
    <name evidence="13" type="ORF">GSTUAT00001052001</name>
</gene>
<dbReference type="Pfam" id="PF00005">
    <property type="entry name" value="ABC_tran"/>
    <property type="match status" value="1"/>
</dbReference>
<keyword evidence="6 10" id="KW-1133">Transmembrane helix</keyword>
<evidence type="ECO:0000256" key="10">
    <source>
        <dbReference type="SAM" id="Phobius"/>
    </source>
</evidence>
<evidence type="ECO:0000256" key="3">
    <source>
        <dbReference type="ARBA" id="ARBA00022692"/>
    </source>
</evidence>
<name>A0A292Q7V1_9PEZI</name>
<dbReference type="FunFam" id="3.40.50.300:FF:000287">
    <property type="entry name" value="Multidrug ABC transporter ATP-binding protein"/>
    <property type="match status" value="1"/>
</dbReference>
<evidence type="ECO:0000259" key="11">
    <source>
        <dbReference type="PROSITE" id="PS50893"/>
    </source>
</evidence>
<dbReference type="PROSITE" id="PS50893">
    <property type="entry name" value="ABC_TRANSPORTER_2"/>
    <property type="match status" value="1"/>
</dbReference>
<dbReference type="InterPro" id="IPR011527">
    <property type="entry name" value="ABC1_TM_dom"/>
</dbReference>
<comment type="similarity">
    <text evidence="8">Belongs to the ABC transporter superfamily. ABCB family. Heavy Metal importer (TC 3.A.1.210) subfamily.</text>
</comment>
<dbReference type="SUPFAM" id="SSF52540">
    <property type="entry name" value="P-loop containing nucleoside triphosphate hydrolases"/>
    <property type="match status" value="1"/>
</dbReference>
<feature type="compositionally biased region" description="Gly residues" evidence="9">
    <location>
        <begin position="1352"/>
        <end position="1362"/>
    </location>
</feature>
<feature type="transmembrane region" description="Helical" evidence="10">
    <location>
        <begin position="396"/>
        <end position="418"/>
    </location>
</feature>
<feature type="transmembrane region" description="Helical" evidence="10">
    <location>
        <begin position="135"/>
        <end position="155"/>
    </location>
</feature>
<feature type="transmembrane region" description="Helical" evidence="10">
    <location>
        <begin position="17"/>
        <end position="41"/>
    </location>
</feature>
<keyword evidence="3 10" id="KW-0812">Transmembrane</keyword>
<dbReference type="InterPro" id="IPR003439">
    <property type="entry name" value="ABC_transporter-like_ATP-bd"/>
</dbReference>
<dbReference type="Gene3D" id="3.40.50.300">
    <property type="entry name" value="P-loop containing nucleotide triphosphate hydrolases"/>
    <property type="match status" value="1"/>
</dbReference>
<evidence type="ECO:0000256" key="4">
    <source>
        <dbReference type="ARBA" id="ARBA00022741"/>
    </source>
</evidence>
<feature type="region of interest" description="Disordered" evidence="9">
    <location>
        <begin position="841"/>
        <end position="939"/>
    </location>
</feature>
<evidence type="ECO:0000313" key="14">
    <source>
        <dbReference type="Proteomes" id="UP001412239"/>
    </source>
</evidence>
<evidence type="ECO:0000256" key="9">
    <source>
        <dbReference type="SAM" id="MobiDB-lite"/>
    </source>
</evidence>
<reference evidence="13" key="1">
    <citation type="submission" date="2015-10" db="EMBL/GenBank/DDBJ databases">
        <authorList>
            <person name="Regsiter A."/>
            <person name="william w."/>
        </authorList>
    </citation>
    <scope>NUCLEOTIDE SEQUENCE</scope>
    <source>
        <strain evidence="13">Montdore</strain>
    </source>
</reference>
<keyword evidence="7 10" id="KW-0472">Membrane</keyword>
<dbReference type="InterPro" id="IPR039421">
    <property type="entry name" value="Type_1_exporter"/>
</dbReference>
<feature type="domain" description="ABC transmembrane type-1" evidence="12">
    <location>
        <begin position="285"/>
        <end position="569"/>
    </location>
</feature>
<dbReference type="InterPro" id="IPR027417">
    <property type="entry name" value="P-loop_NTPase"/>
</dbReference>
<dbReference type="SMART" id="SM00382">
    <property type="entry name" value="AAA"/>
    <property type="match status" value="1"/>
</dbReference>
<evidence type="ECO:0000256" key="6">
    <source>
        <dbReference type="ARBA" id="ARBA00022989"/>
    </source>
</evidence>
<evidence type="ECO:0000256" key="1">
    <source>
        <dbReference type="ARBA" id="ARBA00004141"/>
    </source>
</evidence>
<protein>
    <recommendedName>
        <fullName evidence="15">ABC transporter domain-containing protein</fullName>
    </recommendedName>
</protein>
<feature type="compositionally biased region" description="Polar residues" evidence="9">
    <location>
        <begin position="1114"/>
        <end position="1125"/>
    </location>
</feature>
<feature type="compositionally biased region" description="Basic and acidic residues" evidence="9">
    <location>
        <begin position="1339"/>
        <end position="1349"/>
    </location>
</feature>
<evidence type="ECO:0000256" key="7">
    <source>
        <dbReference type="ARBA" id="ARBA00023136"/>
    </source>
</evidence>
<evidence type="ECO:0000313" key="13">
    <source>
        <dbReference type="EMBL" id="CUS14767.1"/>
    </source>
</evidence>
<feature type="transmembrane region" description="Helical" evidence="10">
    <location>
        <begin position="424"/>
        <end position="442"/>
    </location>
</feature>
<dbReference type="GO" id="GO:0016887">
    <property type="term" value="F:ATP hydrolysis activity"/>
    <property type="evidence" value="ECO:0007669"/>
    <property type="project" value="InterPro"/>
</dbReference>
<comment type="subcellular location">
    <subcellularLocation>
        <location evidence="1">Membrane</location>
        <topology evidence="1">Multi-pass membrane protein</topology>
    </subcellularLocation>
</comment>
<feature type="compositionally biased region" description="Basic and acidic residues" evidence="9">
    <location>
        <begin position="1282"/>
        <end position="1293"/>
    </location>
</feature>
<evidence type="ECO:0000256" key="5">
    <source>
        <dbReference type="ARBA" id="ARBA00022840"/>
    </source>
</evidence>
<sequence length="1362" mass="149578">MSDTPVAFLKAHRTIHYAYPLLLSILFGTLQTITFCTLQSLKPSKRIVRRNLLLPLQTAVIATYVSQTSAFLRASSAGGYVLGNDLITMPILMLAQSLVQKDYFSPEDSILYVLSSVVIWGVIELCLVDNNSPVWYPYYGSWLLSLVAELCLLALPHDDPGQGSGFRMAKVVVEIIRVSFLFALPVSYWAFQRGDNKRSFRGDEESAGLLAACNAVNTTTNGTSYGATGDDSNNAPENIANTEANARMMKKIEESGNWWVYAKSFSILWKYLWPSEDRRLQASMVMVAFCLLAERGLNALVPHQLGVVTNSLSAGNGISIPWLQVSIYVVFRWLDSGSGIPALHRYLWIPVDQYASRSITTAAYNHVMSLSHDFHTNKKSVEIYSSVRQGRSVNGFIESVLFAVLPMLSDLCIAFAYFYYMFNAYMALIVAVVSIVYLYATAKLGATKNQIRRDYNTARIEEANVMCETMSSWATVSYFNRIEYEQDRYWGAIKNYQKAELNYVLGITFLGVSQSLIFTVGLLGASFLAVYEVSRGNKPVGSFVTLLSYWAQLGSPLAFFANFYRKIQTQMLDAERLLELFQRKPSVIDKPGAQEFQLKSGEIEFSDACFAYDPRKPAIKNMSFRVPGGSTVALVGETGGGKTTCLKLLFRFFDVNSGSITIDNQDIRDVTLWSLRENMGVVPQDPQLFNDTLMMNLKYANFDATDEQVYAACRAAAIHDKILGFPDGYFTRVGEHGVKLSGGELQRIAIARAILKNPKIVLLDEATSMVDMETERSIQHAFRELASNRTMFVIAHRLSTIMNANLIIVIKDGEIVEKGSHEELINAGGKYFQLWSKQLKNEQPKPSSETPTESNYVNDLSPRSREQELKKVSGESSTEPYPKPNFDSHPRPKTEGASLVTNAFHVPIPVPENGGALSNLKSGPDTDKISKSSNNRRNSVTFAVELPRSDPQSEARSSSAHGILRNFGSVRDPEKQHIQLPRQVALWTPSSLKPDAQEFIPNDLTSKDYAPQSTTDGTSVVNGTGDPPASRESKNGVMLDALAGAKPVCDQPGNGEAAKEGGMHNRNGLGVDRIQALQEKIGRVLKSSEAKVREMEEGRASQMLPAEEKGPGTSEPSKINITIPNGNGAGNLCAVGVENSPASPTESRGELQLEHKRKRRRNRRRSNKSKSAEESDHMANGGYHDKAQEAPNGSSSLSMNISPRPCGGEGFPPNLDGTGSTDKKQKRRPTDGLKASNPKSEVGKAVTSLAAPERTVSGEELSKKNTGTNGIGSGSESNFRGALREGLRPKSSDGEYTVSLSGHVELPTPTSSVANRITLREQNRRRSWGKSTALKGSWRRSDRVDRDEGAGAAQGTGSTDGA</sequence>
<dbReference type="InterPro" id="IPR003593">
    <property type="entry name" value="AAA+_ATPase"/>
</dbReference>
<feature type="compositionally biased region" description="Polar residues" evidence="9">
    <location>
        <begin position="1191"/>
        <end position="1201"/>
    </location>
</feature>
<dbReference type="Proteomes" id="UP001412239">
    <property type="component" value="Unassembled WGS sequence"/>
</dbReference>
<dbReference type="CDD" id="cd18583">
    <property type="entry name" value="ABC_6TM_HMT1"/>
    <property type="match status" value="1"/>
</dbReference>
<dbReference type="PANTHER" id="PTHR24221:SF651">
    <property type="entry name" value="HEAVY METAL TOLERANCE PROTEIN"/>
    <property type="match status" value="1"/>
</dbReference>
<feature type="transmembrane region" description="Helical" evidence="10">
    <location>
        <begin position="175"/>
        <end position="191"/>
    </location>
</feature>
<accession>A0A292Q7V1</accession>
<feature type="compositionally biased region" description="Basic residues" evidence="9">
    <location>
        <begin position="1155"/>
        <end position="1168"/>
    </location>
</feature>
<evidence type="ECO:0000259" key="12">
    <source>
        <dbReference type="PROSITE" id="PS50929"/>
    </source>
</evidence>
<feature type="domain" description="ABC transporter" evidence="11">
    <location>
        <begin position="603"/>
        <end position="837"/>
    </location>
</feature>
<proteinExistence type="inferred from homology"/>
<evidence type="ECO:0000256" key="2">
    <source>
        <dbReference type="ARBA" id="ARBA00022448"/>
    </source>
</evidence>
<dbReference type="PROSITE" id="PS00211">
    <property type="entry name" value="ABC_TRANSPORTER_1"/>
    <property type="match status" value="1"/>
</dbReference>
<dbReference type="InterPro" id="IPR017871">
    <property type="entry name" value="ABC_transporter-like_CS"/>
</dbReference>
<dbReference type="PROSITE" id="PS50929">
    <property type="entry name" value="ABC_TM1F"/>
    <property type="match status" value="1"/>
</dbReference>
<evidence type="ECO:0000256" key="8">
    <source>
        <dbReference type="ARBA" id="ARBA00024363"/>
    </source>
</evidence>
<keyword evidence="2" id="KW-0813">Transport</keyword>
<dbReference type="PANTHER" id="PTHR24221">
    <property type="entry name" value="ATP-BINDING CASSETTE SUB-FAMILY B"/>
    <property type="match status" value="1"/>
</dbReference>
<feature type="compositionally biased region" description="Polar residues" evidence="9">
    <location>
        <begin position="844"/>
        <end position="858"/>
    </location>
</feature>
<dbReference type="Gene3D" id="1.20.1560.10">
    <property type="entry name" value="ABC transporter type 1, transmembrane domain"/>
    <property type="match status" value="1"/>
</dbReference>
<feature type="compositionally biased region" description="Basic and acidic residues" evidence="9">
    <location>
        <begin position="862"/>
        <end position="873"/>
    </location>
</feature>
<feature type="region of interest" description="Disordered" evidence="9">
    <location>
        <begin position="1092"/>
        <end position="1362"/>
    </location>
</feature>
<dbReference type="GO" id="GO:0005524">
    <property type="term" value="F:ATP binding"/>
    <property type="evidence" value="ECO:0007669"/>
    <property type="project" value="UniProtKB-KW"/>
</dbReference>
<evidence type="ECO:0008006" key="15">
    <source>
        <dbReference type="Google" id="ProtNLM"/>
    </source>
</evidence>
<dbReference type="Pfam" id="PF00664">
    <property type="entry name" value="ABC_membrane"/>
    <property type="match status" value="1"/>
</dbReference>
<dbReference type="EMBL" id="LN890955">
    <property type="protein sequence ID" value="CUS14767.1"/>
    <property type="molecule type" value="Genomic_DNA"/>
</dbReference>
<dbReference type="SUPFAM" id="SSF90123">
    <property type="entry name" value="ABC transporter transmembrane region"/>
    <property type="match status" value="1"/>
</dbReference>
<feature type="compositionally biased region" description="Polar residues" evidence="9">
    <location>
        <begin position="1011"/>
        <end position="1022"/>
    </location>
</feature>
<keyword evidence="14" id="KW-1185">Reference proteome</keyword>
<keyword evidence="4" id="KW-0547">Nucleotide-binding</keyword>
<organism evidence="13 14">
    <name type="scientific">Tuber aestivum</name>
    <name type="common">summer truffle</name>
    <dbReference type="NCBI Taxonomy" id="59557"/>
    <lineage>
        <taxon>Eukaryota</taxon>
        <taxon>Fungi</taxon>
        <taxon>Dikarya</taxon>
        <taxon>Ascomycota</taxon>
        <taxon>Pezizomycotina</taxon>
        <taxon>Pezizomycetes</taxon>
        <taxon>Pezizales</taxon>
        <taxon>Tuberaceae</taxon>
        <taxon>Tuber</taxon>
    </lineage>
</organism>
<feature type="region of interest" description="Disordered" evidence="9">
    <location>
        <begin position="1002"/>
        <end position="1034"/>
    </location>
</feature>
<feature type="compositionally biased region" description="Basic and acidic residues" evidence="9">
    <location>
        <begin position="1170"/>
        <end position="1188"/>
    </location>
</feature>
<keyword evidence="5" id="KW-0067">ATP-binding</keyword>
<dbReference type="GO" id="GO:0005774">
    <property type="term" value="C:vacuolar membrane"/>
    <property type="evidence" value="ECO:0007669"/>
    <property type="project" value="TreeGrafter"/>
</dbReference>
<feature type="compositionally biased region" description="Polar residues" evidence="9">
    <location>
        <begin position="1264"/>
        <end position="1278"/>
    </location>
</feature>
<feature type="transmembrane region" description="Helical" evidence="10">
    <location>
        <begin position="109"/>
        <end position="128"/>
    </location>
</feature>
<dbReference type="InterPro" id="IPR036640">
    <property type="entry name" value="ABC1_TM_sf"/>
</dbReference>